<proteinExistence type="predicted"/>
<sequence length="109" mass="12676">MAKERKIHRVPFKTARLAIIAVAVLCVFISFGTWKETRQKEAIVRENRTKIETRTKEIKETGAAIRNSDSLEFAEKVAREDLGMVKPREVIYVDKEKDRIKSINEEDTR</sequence>
<dbReference type="RefSeq" id="WP_349054080.1">
    <property type="nucleotide sequence ID" value="NZ_JBBNPS010000014.1"/>
</dbReference>
<keyword evidence="2" id="KW-1185">Reference proteome</keyword>
<reference evidence="1 2" key="1">
    <citation type="submission" date="2024-04" db="EMBL/GenBank/DDBJ databases">
        <title>Human intestinal bacterial collection.</title>
        <authorList>
            <person name="Pauvert C."/>
            <person name="Hitch T.C.A."/>
            <person name="Clavel T."/>
        </authorList>
    </citation>
    <scope>NUCLEOTIDE SEQUENCE [LARGE SCALE GENOMIC DNA]</scope>
    <source>
        <strain evidence="1 2">CLA-SR-H026</strain>
    </source>
</reference>
<name>A0ABV1J6J4_9FIRM</name>
<evidence type="ECO:0000313" key="2">
    <source>
        <dbReference type="Proteomes" id="UP001481872"/>
    </source>
</evidence>
<dbReference type="Proteomes" id="UP001481872">
    <property type="component" value="Unassembled WGS sequence"/>
</dbReference>
<accession>A0ABV1J6J4</accession>
<comment type="caution">
    <text evidence="1">The sequence shown here is derived from an EMBL/GenBank/DDBJ whole genome shotgun (WGS) entry which is preliminary data.</text>
</comment>
<dbReference type="Pfam" id="PF04977">
    <property type="entry name" value="DivIC"/>
    <property type="match status" value="1"/>
</dbReference>
<gene>
    <name evidence="1" type="ORF">AAA081_05780</name>
</gene>
<dbReference type="EMBL" id="JBBNPS010000014">
    <property type="protein sequence ID" value="MEQ3353810.1"/>
    <property type="molecule type" value="Genomic_DNA"/>
</dbReference>
<dbReference type="InterPro" id="IPR007060">
    <property type="entry name" value="FtsL/DivIC"/>
</dbReference>
<organism evidence="1 2">
    <name type="scientific">Aedoeadaptatus acetigenes</name>
    <dbReference type="NCBI Taxonomy" id="2981723"/>
    <lineage>
        <taxon>Bacteria</taxon>
        <taxon>Bacillati</taxon>
        <taxon>Bacillota</taxon>
        <taxon>Tissierellia</taxon>
        <taxon>Tissierellales</taxon>
        <taxon>Peptoniphilaceae</taxon>
        <taxon>Aedoeadaptatus</taxon>
    </lineage>
</organism>
<protein>
    <submittedName>
        <fullName evidence="1">Septum formation initiator family protein</fullName>
    </submittedName>
</protein>
<evidence type="ECO:0000313" key="1">
    <source>
        <dbReference type="EMBL" id="MEQ3353810.1"/>
    </source>
</evidence>